<feature type="compositionally biased region" description="Low complexity" evidence="2">
    <location>
        <begin position="25"/>
        <end position="50"/>
    </location>
</feature>
<evidence type="ECO:0000313" key="4">
    <source>
        <dbReference type="Proteomes" id="UP000294933"/>
    </source>
</evidence>
<feature type="region of interest" description="Disordered" evidence="2">
    <location>
        <begin position="184"/>
        <end position="222"/>
    </location>
</feature>
<sequence length="378" mass="40129">MSLSQNTNPGAATQDGHLHNHNHTHNTLSTSANHNHANANANANSANVTNANPNVNALNSTTYPTPATPTQGYPVPSPRVSNLLADIQRLRDQNRELTIQRDDAEKRSILLQRENAVLKARVMKEEYGGAGSAGVVGGGGGDASTSGMGFIMGGSPNAGGMPTTTTWSTDGITLAEDWDAHHDLEKAPKKNRRPQKSHSRSLVMSDPTSTSSPTSADNSGSSAVLADPETAIFSGSLWSYNTAAVRIIAHALSIPTTGIKPELVKRVSEYLENHRELEENPRFSGLYTAKYRHPSSTGGGGGSSGYSPAQKRNAGAMVDGQQQQQQQYGIVVVPQQPGDQNVPPMYGLQAIDPNLGQPPAQRRRVDGQDMDDSLQSVG</sequence>
<feature type="compositionally biased region" description="Basic residues" evidence="2">
    <location>
        <begin position="189"/>
        <end position="199"/>
    </location>
</feature>
<dbReference type="VEuPathDB" id="FungiDB:BD410DRAFT_795104"/>
<keyword evidence="4" id="KW-1185">Reference proteome</keyword>
<organism evidence="3 4">
    <name type="scientific">Rickenella mellea</name>
    <dbReference type="NCBI Taxonomy" id="50990"/>
    <lineage>
        <taxon>Eukaryota</taxon>
        <taxon>Fungi</taxon>
        <taxon>Dikarya</taxon>
        <taxon>Basidiomycota</taxon>
        <taxon>Agaricomycotina</taxon>
        <taxon>Agaricomycetes</taxon>
        <taxon>Hymenochaetales</taxon>
        <taxon>Rickenellaceae</taxon>
        <taxon>Rickenella</taxon>
    </lineage>
</organism>
<name>A0A4Y7PMN5_9AGAM</name>
<evidence type="ECO:0000256" key="1">
    <source>
        <dbReference type="SAM" id="Coils"/>
    </source>
</evidence>
<feature type="compositionally biased region" description="Low complexity" evidence="2">
    <location>
        <begin position="320"/>
        <end position="338"/>
    </location>
</feature>
<feature type="region of interest" description="Disordered" evidence="2">
    <location>
        <begin position="290"/>
        <end position="378"/>
    </location>
</feature>
<proteinExistence type="predicted"/>
<feature type="compositionally biased region" description="Low complexity" evidence="2">
    <location>
        <begin position="205"/>
        <end position="222"/>
    </location>
</feature>
<feature type="compositionally biased region" description="Polar residues" evidence="2">
    <location>
        <begin position="1"/>
        <end position="11"/>
    </location>
</feature>
<dbReference type="EMBL" id="ML170237">
    <property type="protein sequence ID" value="TDL16703.1"/>
    <property type="molecule type" value="Genomic_DNA"/>
</dbReference>
<feature type="coiled-coil region" evidence="1">
    <location>
        <begin position="80"/>
        <end position="121"/>
    </location>
</feature>
<accession>A0A4Y7PMN5</accession>
<gene>
    <name evidence="3" type="ORF">BD410DRAFT_795104</name>
</gene>
<evidence type="ECO:0000313" key="3">
    <source>
        <dbReference type="EMBL" id="TDL16703.1"/>
    </source>
</evidence>
<reference evidence="3 4" key="1">
    <citation type="submission" date="2018-06" db="EMBL/GenBank/DDBJ databases">
        <title>A transcriptomic atlas of mushroom development highlights an independent origin of complex multicellularity.</title>
        <authorList>
            <consortium name="DOE Joint Genome Institute"/>
            <person name="Krizsan K."/>
            <person name="Almasi E."/>
            <person name="Merenyi Z."/>
            <person name="Sahu N."/>
            <person name="Viragh M."/>
            <person name="Koszo T."/>
            <person name="Mondo S."/>
            <person name="Kiss B."/>
            <person name="Balint B."/>
            <person name="Kues U."/>
            <person name="Barry K."/>
            <person name="Hegedus J.C."/>
            <person name="Henrissat B."/>
            <person name="Johnson J."/>
            <person name="Lipzen A."/>
            <person name="Ohm R."/>
            <person name="Nagy I."/>
            <person name="Pangilinan J."/>
            <person name="Yan J."/>
            <person name="Xiong Y."/>
            <person name="Grigoriev I.V."/>
            <person name="Hibbett D.S."/>
            <person name="Nagy L.G."/>
        </authorList>
    </citation>
    <scope>NUCLEOTIDE SEQUENCE [LARGE SCALE GENOMIC DNA]</scope>
    <source>
        <strain evidence="3 4">SZMC22713</strain>
    </source>
</reference>
<protein>
    <recommendedName>
        <fullName evidence="5">SAP domain-containing protein</fullName>
    </recommendedName>
</protein>
<dbReference type="Proteomes" id="UP000294933">
    <property type="component" value="Unassembled WGS sequence"/>
</dbReference>
<feature type="region of interest" description="Disordered" evidence="2">
    <location>
        <begin position="1"/>
        <end position="50"/>
    </location>
</feature>
<dbReference type="AlphaFoldDB" id="A0A4Y7PMN5"/>
<evidence type="ECO:0000256" key="2">
    <source>
        <dbReference type="SAM" id="MobiDB-lite"/>
    </source>
</evidence>
<evidence type="ECO:0008006" key="5">
    <source>
        <dbReference type="Google" id="ProtNLM"/>
    </source>
</evidence>
<keyword evidence="1" id="KW-0175">Coiled coil</keyword>